<evidence type="ECO:0000313" key="2">
    <source>
        <dbReference type="Proteomes" id="UP000828390"/>
    </source>
</evidence>
<reference evidence="1" key="2">
    <citation type="submission" date="2020-11" db="EMBL/GenBank/DDBJ databases">
        <authorList>
            <person name="McCartney M.A."/>
            <person name="Auch B."/>
            <person name="Kono T."/>
            <person name="Mallez S."/>
            <person name="Becker A."/>
            <person name="Gohl D.M."/>
            <person name="Silverstein K.A.T."/>
            <person name="Koren S."/>
            <person name="Bechman K.B."/>
            <person name="Herman A."/>
            <person name="Abrahante J.E."/>
            <person name="Garbe J."/>
        </authorList>
    </citation>
    <scope>NUCLEOTIDE SEQUENCE</scope>
    <source>
        <strain evidence="1">Duluth1</strain>
        <tissue evidence="1">Whole animal</tissue>
    </source>
</reference>
<organism evidence="1 2">
    <name type="scientific">Dreissena polymorpha</name>
    <name type="common">Zebra mussel</name>
    <name type="synonym">Mytilus polymorpha</name>
    <dbReference type="NCBI Taxonomy" id="45954"/>
    <lineage>
        <taxon>Eukaryota</taxon>
        <taxon>Metazoa</taxon>
        <taxon>Spiralia</taxon>
        <taxon>Lophotrochozoa</taxon>
        <taxon>Mollusca</taxon>
        <taxon>Bivalvia</taxon>
        <taxon>Autobranchia</taxon>
        <taxon>Heteroconchia</taxon>
        <taxon>Euheterodonta</taxon>
        <taxon>Imparidentia</taxon>
        <taxon>Neoheterodontei</taxon>
        <taxon>Myida</taxon>
        <taxon>Dreissenoidea</taxon>
        <taxon>Dreissenidae</taxon>
        <taxon>Dreissena</taxon>
    </lineage>
</organism>
<gene>
    <name evidence="1" type="ORF">DPMN_122637</name>
</gene>
<name>A0A9D4GS95_DREPO</name>
<protein>
    <submittedName>
        <fullName evidence="1">Uncharacterized protein</fullName>
    </submittedName>
</protein>
<keyword evidence="2" id="KW-1185">Reference proteome</keyword>
<dbReference type="Proteomes" id="UP000828390">
    <property type="component" value="Unassembled WGS sequence"/>
</dbReference>
<reference evidence="1" key="1">
    <citation type="journal article" date="2019" name="bioRxiv">
        <title>The Genome of the Zebra Mussel, Dreissena polymorpha: A Resource for Invasive Species Research.</title>
        <authorList>
            <person name="McCartney M.A."/>
            <person name="Auch B."/>
            <person name="Kono T."/>
            <person name="Mallez S."/>
            <person name="Zhang Y."/>
            <person name="Obille A."/>
            <person name="Becker A."/>
            <person name="Abrahante J.E."/>
            <person name="Garbe J."/>
            <person name="Badalamenti J.P."/>
            <person name="Herman A."/>
            <person name="Mangelson H."/>
            <person name="Liachko I."/>
            <person name="Sullivan S."/>
            <person name="Sone E.D."/>
            <person name="Koren S."/>
            <person name="Silverstein K.A.T."/>
            <person name="Beckman K.B."/>
            <person name="Gohl D.M."/>
        </authorList>
    </citation>
    <scope>NUCLEOTIDE SEQUENCE</scope>
    <source>
        <strain evidence="1">Duluth1</strain>
        <tissue evidence="1">Whole animal</tissue>
    </source>
</reference>
<comment type="caution">
    <text evidence="1">The sequence shown here is derived from an EMBL/GenBank/DDBJ whole genome shotgun (WGS) entry which is preliminary data.</text>
</comment>
<sequence>MTQLIVYLIILGQTDANRLQEDLQRLEGWERDWAMEFNPNKCEMLRITRKKNPSSSNIHYMIKP</sequence>
<dbReference type="AlphaFoldDB" id="A0A9D4GS95"/>
<accession>A0A9D4GS95</accession>
<proteinExistence type="predicted"/>
<evidence type="ECO:0000313" key="1">
    <source>
        <dbReference type="EMBL" id="KAH3820888.1"/>
    </source>
</evidence>
<dbReference type="EMBL" id="JAIWYP010000005">
    <property type="protein sequence ID" value="KAH3820888.1"/>
    <property type="molecule type" value="Genomic_DNA"/>
</dbReference>